<evidence type="ECO:0000313" key="2">
    <source>
        <dbReference type="Proteomes" id="UP000618952"/>
    </source>
</evidence>
<reference evidence="1 2" key="1">
    <citation type="submission" date="2020-08" db="EMBL/GenBank/DDBJ databases">
        <title>Arenibacter gaetbuli sp. nov., isolated from a sand dune.</title>
        <authorList>
            <person name="Park S."/>
            <person name="Yoon J.-H."/>
        </authorList>
    </citation>
    <scope>NUCLEOTIDE SEQUENCE [LARGE SCALE GENOMIC DNA]</scope>
    <source>
        <strain evidence="1 2">BSSL-BM3</strain>
    </source>
</reference>
<dbReference type="Proteomes" id="UP000618952">
    <property type="component" value="Unassembled WGS sequence"/>
</dbReference>
<comment type="caution">
    <text evidence="1">The sequence shown here is derived from an EMBL/GenBank/DDBJ whole genome shotgun (WGS) entry which is preliminary data.</text>
</comment>
<name>A0ABR7QQ92_9FLAO</name>
<accession>A0ABR7QQ92</accession>
<dbReference type="EMBL" id="JACLHY010000017">
    <property type="protein sequence ID" value="MBC8769359.1"/>
    <property type="molecule type" value="Genomic_DNA"/>
</dbReference>
<protein>
    <submittedName>
        <fullName evidence="1">Uncharacterized protein</fullName>
    </submittedName>
</protein>
<organism evidence="1 2">
    <name type="scientific">Arenibacter arenosicollis</name>
    <dbReference type="NCBI Taxonomy" id="2762274"/>
    <lineage>
        <taxon>Bacteria</taxon>
        <taxon>Pseudomonadati</taxon>
        <taxon>Bacteroidota</taxon>
        <taxon>Flavobacteriia</taxon>
        <taxon>Flavobacteriales</taxon>
        <taxon>Flavobacteriaceae</taxon>
        <taxon>Arenibacter</taxon>
    </lineage>
</organism>
<gene>
    <name evidence="1" type="ORF">H4O18_15285</name>
</gene>
<sequence>MDGKHYICKYCYQEFVPTRRHVQKYCSNSCRSKAHHIKNRNSVTQSIEQSPTLEVNKGDKMSMAGIGNATAGTLAADAIKTIFTGHENRPATKGDINILINRIKRFHRVLNMALGENSSVPHFDMETKKIVYLENTLLAKMGK</sequence>
<proteinExistence type="predicted"/>
<dbReference type="RefSeq" id="WP_187586106.1">
    <property type="nucleotide sequence ID" value="NZ_JACLHY010000017.1"/>
</dbReference>
<evidence type="ECO:0000313" key="1">
    <source>
        <dbReference type="EMBL" id="MBC8769359.1"/>
    </source>
</evidence>
<keyword evidence="2" id="KW-1185">Reference proteome</keyword>